<evidence type="ECO:0000313" key="1">
    <source>
        <dbReference type="EMBL" id="KAJ8871712.1"/>
    </source>
</evidence>
<comment type="caution">
    <text evidence="1">The sequence shown here is derived from an EMBL/GenBank/DDBJ whole genome shotgun (WGS) entry which is preliminary data.</text>
</comment>
<sequence>MLGWEKWEIPEKTRRSAGPSIITPKCEYPGVGPPGIEPGSPWVTTGGWINLSECFWTVLQAVFHFVWCNDPVPKLRE</sequence>
<name>A0ABQ9GI43_9NEOP</name>
<evidence type="ECO:0000313" key="2">
    <source>
        <dbReference type="Proteomes" id="UP001159363"/>
    </source>
</evidence>
<protein>
    <submittedName>
        <fullName evidence="1">Uncharacterized protein</fullName>
    </submittedName>
</protein>
<keyword evidence="2" id="KW-1185">Reference proteome</keyword>
<proteinExistence type="predicted"/>
<dbReference type="Proteomes" id="UP001159363">
    <property type="component" value="Chromosome 11"/>
</dbReference>
<organism evidence="1 2">
    <name type="scientific">Dryococelus australis</name>
    <dbReference type="NCBI Taxonomy" id="614101"/>
    <lineage>
        <taxon>Eukaryota</taxon>
        <taxon>Metazoa</taxon>
        <taxon>Ecdysozoa</taxon>
        <taxon>Arthropoda</taxon>
        <taxon>Hexapoda</taxon>
        <taxon>Insecta</taxon>
        <taxon>Pterygota</taxon>
        <taxon>Neoptera</taxon>
        <taxon>Polyneoptera</taxon>
        <taxon>Phasmatodea</taxon>
        <taxon>Verophasmatodea</taxon>
        <taxon>Anareolatae</taxon>
        <taxon>Phasmatidae</taxon>
        <taxon>Eurycanthinae</taxon>
        <taxon>Dryococelus</taxon>
    </lineage>
</organism>
<dbReference type="EMBL" id="JARBHB010000012">
    <property type="protein sequence ID" value="KAJ8871712.1"/>
    <property type="molecule type" value="Genomic_DNA"/>
</dbReference>
<gene>
    <name evidence="1" type="ORF">PR048_028043</name>
</gene>
<accession>A0ABQ9GI43</accession>
<reference evidence="1 2" key="1">
    <citation type="submission" date="2023-02" db="EMBL/GenBank/DDBJ databases">
        <title>LHISI_Scaffold_Assembly.</title>
        <authorList>
            <person name="Stuart O.P."/>
            <person name="Cleave R."/>
            <person name="Magrath M.J.L."/>
            <person name="Mikheyev A.S."/>
        </authorList>
    </citation>
    <scope>NUCLEOTIDE SEQUENCE [LARGE SCALE GENOMIC DNA]</scope>
    <source>
        <strain evidence="1">Daus_M_001</strain>
        <tissue evidence="1">Leg muscle</tissue>
    </source>
</reference>